<name>A0A9D1G935_9FIRM</name>
<reference evidence="2" key="1">
    <citation type="submission" date="2020-10" db="EMBL/GenBank/DDBJ databases">
        <authorList>
            <person name="Gilroy R."/>
        </authorList>
    </citation>
    <scope>NUCLEOTIDE SEQUENCE</scope>
    <source>
        <strain evidence="2">14508</strain>
    </source>
</reference>
<keyword evidence="1" id="KW-0472">Membrane</keyword>
<feature type="transmembrane region" description="Helical" evidence="1">
    <location>
        <begin position="100"/>
        <end position="122"/>
    </location>
</feature>
<dbReference type="Proteomes" id="UP000886893">
    <property type="component" value="Unassembled WGS sequence"/>
</dbReference>
<sequence>MNQFYFNNQQQNQQQNLQAEIESLNTQILFMLILIGSISLSIYIIEGYKDLLMNGLNARHTQEELQDYAIIASTITIIVTSYFLYVAFKTYKSQPTASNAIFLLVAVLIVIATVLRTVTLAATPFENVNDDFV</sequence>
<evidence type="ECO:0000313" key="2">
    <source>
        <dbReference type="EMBL" id="HIT17617.1"/>
    </source>
</evidence>
<accession>A0A9D1G935</accession>
<dbReference type="EMBL" id="DVKI01000138">
    <property type="protein sequence ID" value="HIT17617.1"/>
    <property type="molecule type" value="Genomic_DNA"/>
</dbReference>
<organism evidence="2 3">
    <name type="scientific">Candidatus Caccosoma faecigallinarum</name>
    <dbReference type="NCBI Taxonomy" id="2840720"/>
    <lineage>
        <taxon>Bacteria</taxon>
        <taxon>Bacillati</taxon>
        <taxon>Bacillota</taxon>
        <taxon>Bacillota incertae sedis</taxon>
        <taxon>Candidatus Caccosoma</taxon>
    </lineage>
</organism>
<dbReference type="AlphaFoldDB" id="A0A9D1G935"/>
<keyword evidence="1" id="KW-1133">Transmembrane helix</keyword>
<feature type="transmembrane region" description="Helical" evidence="1">
    <location>
        <begin position="68"/>
        <end position="88"/>
    </location>
</feature>
<evidence type="ECO:0000256" key="1">
    <source>
        <dbReference type="SAM" id="Phobius"/>
    </source>
</evidence>
<comment type="caution">
    <text evidence="2">The sequence shown here is derived from an EMBL/GenBank/DDBJ whole genome shotgun (WGS) entry which is preliminary data.</text>
</comment>
<keyword evidence="1" id="KW-0812">Transmembrane</keyword>
<feature type="transmembrane region" description="Helical" evidence="1">
    <location>
        <begin position="28"/>
        <end position="48"/>
    </location>
</feature>
<protein>
    <submittedName>
        <fullName evidence="2">Uncharacterized protein</fullName>
    </submittedName>
</protein>
<evidence type="ECO:0000313" key="3">
    <source>
        <dbReference type="Proteomes" id="UP000886893"/>
    </source>
</evidence>
<gene>
    <name evidence="2" type="ORF">IAD04_04510</name>
</gene>
<reference evidence="2" key="2">
    <citation type="journal article" date="2021" name="PeerJ">
        <title>Extensive microbial diversity within the chicken gut microbiome revealed by metagenomics and culture.</title>
        <authorList>
            <person name="Gilroy R."/>
            <person name="Ravi A."/>
            <person name="Getino M."/>
            <person name="Pursley I."/>
            <person name="Horton D.L."/>
            <person name="Alikhan N.F."/>
            <person name="Baker D."/>
            <person name="Gharbi K."/>
            <person name="Hall N."/>
            <person name="Watson M."/>
            <person name="Adriaenssens E.M."/>
            <person name="Foster-Nyarko E."/>
            <person name="Jarju S."/>
            <person name="Secka A."/>
            <person name="Antonio M."/>
            <person name="Oren A."/>
            <person name="Chaudhuri R.R."/>
            <person name="La Ragione R."/>
            <person name="Hildebrand F."/>
            <person name="Pallen M.J."/>
        </authorList>
    </citation>
    <scope>NUCLEOTIDE SEQUENCE</scope>
    <source>
        <strain evidence="2">14508</strain>
    </source>
</reference>
<proteinExistence type="predicted"/>